<dbReference type="OrthoDB" id="9798835at2"/>
<dbReference type="GO" id="GO:0003700">
    <property type="term" value="F:DNA-binding transcription factor activity"/>
    <property type="evidence" value="ECO:0007669"/>
    <property type="project" value="InterPro"/>
</dbReference>
<dbReference type="EMBL" id="VFJB01000004">
    <property type="protein sequence ID" value="KAA0258636.1"/>
    <property type="molecule type" value="Genomic_DNA"/>
</dbReference>
<dbReference type="AlphaFoldDB" id="A0A5A8F563"/>
<gene>
    <name evidence="5" type="ORF">FHQ18_05630</name>
</gene>
<dbReference type="Gene3D" id="1.10.10.10">
    <property type="entry name" value="Winged helix-like DNA-binding domain superfamily/Winged helix DNA-binding domain"/>
    <property type="match status" value="1"/>
</dbReference>
<dbReference type="PANTHER" id="PTHR43132:SF2">
    <property type="entry name" value="ARSENICAL RESISTANCE OPERON REPRESSOR ARSR-RELATED"/>
    <property type="match status" value="1"/>
</dbReference>
<dbReference type="GO" id="GO:0003677">
    <property type="term" value="F:DNA binding"/>
    <property type="evidence" value="ECO:0007669"/>
    <property type="project" value="UniProtKB-KW"/>
</dbReference>
<dbReference type="PANTHER" id="PTHR43132">
    <property type="entry name" value="ARSENICAL RESISTANCE OPERON REPRESSOR ARSR-RELATED"/>
    <property type="match status" value="1"/>
</dbReference>
<keyword evidence="3" id="KW-0804">Transcription</keyword>
<feature type="domain" description="HTH arsR-type" evidence="4">
    <location>
        <begin position="1"/>
        <end position="95"/>
    </location>
</feature>
<dbReference type="InterPro" id="IPR011991">
    <property type="entry name" value="ArsR-like_HTH"/>
</dbReference>
<dbReference type="Proteomes" id="UP000322876">
    <property type="component" value="Unassembled WGS sequence"/>
</dbReference>
<evidence type="ECO:0000313" key="5">
    <source>
        <dbReference type="EMBL" id="KAA0258636.1"/>
    </source>
</evidence>
<dbReference type="SUPFAM" id="SSF46785">
    <property type="entry name" value="Winged helix' DNA-binding domain"/>
    <property type="match status" value="1"/>
</dbReference>
<name>A0A5A8F563_9BACT</name>
<dbReference type="InterPro" id="IPR001845">
    <property type="entry name" value="HTH_ArsR_DNA-bd_dom"/>
</dbReference>
<evidence type="ECO:0000256" key="2">
    <source>
        <dbReference type="ARBA" id="ARBA00023125"/>
    </source>
</evidence>
<keyword evidence="6" id="KW-1185">Reference proteome</keyword>
<dbReference type="NCBIfam" id="NF033788">
    <property type="entry name" value="HTH_metalloreg"/>
    <property type="match status" value="1"/>
</dbReference>
<comment type="caution">
    <text evidence="5">The sequence shown here is derived from an EMBL/GenBank/DDBJ whole genome shotgun (WGS) entry which is preliminary data.</text>
</comment>
<sequence>MDKKWLETYAEKFKVLGHPVRLQIVIGLLNNECNVSKICEGLKIPQATTSQHLIALKNKGILDCKREGTTVCYYVVDEDVKAIVEKLIEVTGVDPSCK</sequence>
<dbReference type="InterPro" id="IPR036388">
    <property type="entry name" value="WH-like_DNA-bd_sf"/>
</dbReference>
<dbReference type="Pfam" id="PF01022">
    <property type="entry name" value="HTH_5"/>
    <property type="match status" value="1"/>
</dbReference>
<dbReference type="CDD" id="cd00090">
    <property type="entry name" value="HTH_ARSR"/>
    <property type="match status" value="1"/>
</dbReference>
<dbReference type="RefSeq" id="WP_149266188.1">
    <property type="nucleotide sequence ID" value="NZ_VFJB01000004.1"/>
</dbReference>
<organism evidence="5 6">
    <name type="scientific">Deferribacter autotrophicus</name>
    <dbReference type="NCBI Taxonomy" id="500465"/>
    <lineage>
        <taxon>Bacteria</taxon>
        <taxon>Pseudomonadati</taxon>
        <taxon>Deferribacterota</taxon>
        <taxon>Deferribacteres</taxon>
        <taxon>Deferribacterales</taxon>
        <taxon>Deferribacteraceae</taxon>
        <taxon>Deferribacter</taxon>
    </lineage>
</organism>
<proteinExistence type="predicted"/>
<dbReference type="InterPro" id="IPR036390">
    <property type="entry name" value="WH_DNA-bd_sf"/>
</dbReference>
<keyword evidence="2" id="KW-0238">DNA-binding</keyword>
<dbReference type="SMART" id="SM00418">
    <property type="entry name" value="HTH_ARSR"/>
    <property type="match status" value="1"/>
</dbReference>
<evidence type="ECO:0000256" key="3">
    <source>
        <dbReference type="ARBA" id="ARBA00023163"/>
    </source>
</evidence>
<protein>
    <submittedName>
        <fullName evidence="5">Winged helix-turn-helix transcriptional regulator</fullName>
    </submittedName>
</protein>
<accession>A0A5A8F563</accession>
<keyword evidence="1" id="KW-0805">Transcription regulation</keyword>
<evidence type="ECO:0000313" key="6">
    <source>
        <dbReference type="Proteomes" id="UP000322876"/>
    </source>
</evidence>
<dbReference type="InterPro" id="IPR051011">
    <property type="entry name" value="Metal_resp_trans_reg"/>
</dbReference>
<reference evidence="5 6" key="1">
    <citation type="submission" date="2019-06" db="EMBL/GenBank/DDBJ databases">
        <title>Genomic insights into carbon and energy metabolism of Deferribacter autotrophicus revealed new metabolic traits in the phylum Deferribacteres.</title>
        <authorList>
            <person name="Slobodkin A.I."/>
            <person name="Slobodkina G.B."/>
            <person name="Allioux M."/>
            <person name="Alain K."/>
            <person name="Jebbar M."/>
            <person name="Shadrin V."/>
            <person name="Kublanov I.V."/>
            <person name="Toshchakov S.V."/>
            <person name="Bonch-Osmolovskaya E.A."/>
        </authorList>
    </citation>
    <scope>NUCLEOTIDE SEQUENCE [LARGE SCALE GENOMIC DNA]</scope>
    <source>
        <strain evidence="5 6">SL50</strain>
    </source>
</reference>
<evidence type="ECO:0000259" key="4">
    <source>
        <dbReference type="PROSITE" id="PS50987"/>
    </source>
</evidence>
<evidence type="ECO:0000256" key="1">
    <source>
        <dbReference type="ARBA" id="ARBA00023015"/>
    </source>
</evidence>
<dbReference type="PROSITE" id="PS50987">
    <property type="entry name" value="HTH_ARSR_2"/>
    <property type="match status" value="1"/>
</dbReference>
<dbReference type="PRINTS" id="PR00778">
    <property type="entry name" value="HTHARSR"/>
</dbReference>